<dbReference type="GO" id="GO:0071949">
    <property type="term" value="F:FAD binding"/>
    <property type="evidence" value="ECO:0007669"/>
    <property type="project" value="InterPro"/>
</dbReference>
<evidence type="ECO:0000256" key="7">
    <source>
        <dbReference type="ARBA" id="ARBA00023033"/>
    </source>
</evidence>
<evidence type="ECO:0000313" key="10">
    <source>
        <dbReference type="Proteomes" id="UP000197446"/>
    </source>
</evidence>
<dbReference type="GO" id="GO:0004497">
    <property type="term" value="F:monooxygenase activity"/>
    <property type="evidence" value="ECO:0007669"/>
    <property type="project" value="UniProtKB-KW"/>
</dbReference>
<dbReference type="Pfam" id="PF01494">
    <property type="entry name" value="FAD_binding_3"/>
    <property type="match status" value="1"/>
</dbReference>
<evidence type="ECO:0000259" key="8">
    <source>
        <dbReference type="Pfam" id="PF01494"/>
    </source>
</evidence>
<dbReference type="InterPro" id="IPR010971">
    <property type="entry name" value="UbiH/COQ6"/>
</dbReference>
<dbReference type="PRINTS" id="PR00420">
    <property type="entry name" value="RNGMNOXGNASE"/>
</dbReference>
<evidence type="ECO:0000256" key="4">
    <source>
        <dbReference type="ARBA" id="ARBA00022630"/>
    </source>
</evidence>
<dbReference type="InterPro" id="IPR036188">
    <property type="entry name" value="FAD/NAD-bd_sf"/>
</dbReference>
<dbReference type="AlphaFoldDB" id="A0A254NDS0"/>
<evidence type="ECO:0000256" key="5">
    <source>
        <dbReference type="ARBA" id="ARBA00022827"/>
    </source>
</evidence>
<dbReference type="RefSeq" id="WP_088482322.1">
    <property type="nucleotide sequence ID" value="NZ_JBCNLH010000003.1"/>
</dbReference>
<dbReference type="PANTHER" id="PTHR43876:SF25">
    <property type="entry name" value="MONOOXYGENASE NMA2164"/>
    <property type="match status" value="1"/>
</dbReference>
<dbReference type="SUPFAM" id="SSF51905">
    <property type="entry name" value="FAD/NAD(P)-binding domain"/>
    <property type="match status" value="1"/>
</dbReference>
<keyword evidence="4" id="KW-0285">Flavoprotein</keyword>
<evidence type="ECO:0000256" key="1">
    <source>
        <dbReference type="ARBA" id="ARBA00001974"/>
    </source>
</evidence>
<dbReference type="InterPro" id="IPR051205">
    <property type="entry name" value="UbiH/COQ6_monooxygenase"/>
</dbReference>
<accession>A0A254NDS0</accession>
<dbReference type="Gene3D" id="3.50.50.60">
    <property type="entry name" value="FAD/NAD(P)-binding domain"/>
    <property type="match status" value="2"/>
</dbReference>
<keyword evidence="10" id="KW-1185">Reference proteome</keyword>
<proteinExistence type="inferred from homology"/>
<dbReference type="NCBIfam" id="TIGR01988">
    <property type="entry name" value="Ubi-OHases"/>
    <property type="match status" value="1"/>
</dbReference>
<sequence>MNDLACPEPHVVICGAGPAGLALACALHDRGLAVRVLEQADAAVLAAPADDGREIALTHRSRRLLAQLGLWERLSDIAPLRSATVRSSGSRLPLPFVSRGQDLGWLVANHRLRAAAWGAAQQRGIDVRCGQVVNGFTRTADLAHVDTRGGERHSAPLVVAADSRFSPLRRLAGIGARHRDFGRSALLVPLAHERDHEGMAQECFLAGHTLALLPKTGRRCSAVWTVANAELPRLAAMDGVELALAIEAAAEGRLGAMRLDGERHVYPLVAVWAERFVAPRLALIGDAAVGMHPVTAHGYNLGLYGIEALSRRLDAARDPGELGPLLAYEAEHRRAAGPLYAGTNALVRFFTDDRAPVLALRRAVIDVARHLPPVQAAITRRLVDA</sequence>
<comment type="cofactor">
    <cofactor evidence="1">
        <name>FAD</name>
        <dbReference type="ChEBI" id="CHEBI:57692"/>
    </cofactor>
</comment>
<dbReference type="UniPathway" id="UPA00232"/>
<comment type="pathway">
    <text evidence="2">Cofactor biosynthesis; ubiquinone biosynthesis.</text>
</comment>
<dbReference type="GO" id="GO:0016705">
    <property type="term" value="F:oxidoreductase activity, acting on paired donors, with incorporation or reduction of molecular oxygen"/>
    <property type="evidence" value="ECO:0007669"/>
    <property type="project" value="InterPro"/>
</dbReference>
<feature type="domain" description="FAD-binding" evidence="8">
    <location>
        <begin position="10"/>
        <end position="336"/>
    </location>
</feature>
<dbReference type="Proteomes" id="UP000197446">
    <property type="component" value="Unassembled WGS sequence"/>
</dbReference>
<gene>
    <name evidence="9" type="ORF">CDO81_06780</name>
</gene>
<comment type="caution">
    <text evidence="9">The sequence shown here is derived from an EMBL/GenBank/DDBJ whole genome shotgun (WGS) entry which is preliminary data.</text>
</comment>
<dbReference type="NCBIfam" id="NF006593">
    <property type="entry name" value="PRK09126.1"/>
    <property type="match status" value="1"/>
</dbReference>
<name>A0A254NDS0_9BURK</name>
<protein>
    <submittedName>
        <fullName evidence="9">Monooxygenase</fullName>
    </submittedName>
</protein>
<keyword evidence="5" id="KW-0274">FAD</keyword>
<evidence type="ECO:0000256" key="3">
    <source>
        <dbReference type="ARBA" id="ARBA00005349"/>
    </source>
</evidence>
<dbReference type="EMBL" id="NISI01000001">
    <property type="protein sequence ID" value="OWR06121.1"/>
    <property type="molecule type" value="Genomic_DNA"/>
</dbReference>
<comment type="similarity">
    <text evidence="3">Belongs to the UbiH/COQ6 family.</text>
</comment>
<dbReference type="OrthoDB" id="9769565at2"/>
<keyword evidence="7 9" id="KW-0503">Monooxygenase</keyword>
<dbReference type="GO" id="GO:0006744">
    <property type="term" value="P:ubiquinone biosynthetic process"/>
    <property type="evidence" value="ECO:0007669"/>
    <property type="project" value="UniProtKB-UniPathway"/>
</dbReference>
<dbReference type="InterPro" id="IPR002938">
    <property type="entry name" value="FAD-bd"/>
</dbReference>
<reference evidence="9 10" key="1">
    <citation type="journal article" date="2007" name="Int. J. Syst. Evol. Microbiol.">
        <title>Description of Pelomonas aquatica sp. nov. and Pelomonas puraquae sp. nov., isolated from industrial and haemodialysis water.</title>
        <authorList>
            <person name="Gomila M."/>
            <person name="Bowien B."/>
            <person name="Falsen E."/>
            <person name="Moore E.R."/>
            <person name="Lalucat J."/>
        </authorList>
    </citation>
    <scope>NUCLEOTIDE SEQUENCE [LARGE SCALE GENOMIC DNA]</scope>
    <source>
        <strain evidence="9 10">CCUG 52769</strain>
    </source>
</reference>
<evidence type="ECO:0000256" key="6">
    <source>
        <dbReference type="ARBA" id="ARBA00023002"/>
    </source>
</evidence>
<evidence type="ECO:0000313" key="9">
    <source>
        <dbReference type="EMBL" id="OWR06121.1"/>
    </source>
</evidence>
<organism evidence="9 10">
    <name type="scientific">Roseateles puraquae</name>
    <dbReference type="NCBI Taxonomy" id="431059"/>
    <lineage>
        <taxon>Bacteria</taxon>
        <taxon>Pseudomonadati</taxon>
        <taxon>Pseudomonadota</taxon>
        <taxon>Betaproteobacteria</taxon>
        <taxon>Burkholderiales</taxon>
        <taxon>Sphaerotilaceae</taxon>
        <taxon>Roseateles</taxon>
    </lineage>
</organism>
<keyword evidence="6" id="KW-0560">Oxidoreductase</keyword>
<dbReference type="PANTHER" id="PTHR43876">
    <property type="entry name" value="UBIQUINONE BIOSYNTHESIS MONOOXYGENASE COQ6, MITOCHONDRIAL"/>
    <property type="match status" value="1"/>
</dbReference>
<evidence type="ECO:0000256" key="2">
    <source>
        <dbReference type="ARBA" id="ARBA00004749"/>
    </source>
</evidence>